<dbReference type="PANTHER" id="PTHR33908:SF3">
    <property type="entry name" value="UNDECAPRENYL PHOSPHATE-ALPHA-4-AMINO-4-DEOXY-L-ARABINOSE ARABINOSYL TRANSFERASE"/>
    <property type="match status" value="1"/>
</dbReference>
<gene>
    <name evidence="9" type="ORF">J3R75_001120</name>
</gene>
<dbReference type="InterPro" id="IPR050297">
    <property type="entry name" value="LipidA_mod_glycosyltrf_83"/>
</dbReference>
<dbReference type="GO" id="GO:0010041">
    <property type="term" value="P:response to iron(III) ion"/>
    <property type="evidence" value="ECO:0007669"/>
    <property type="project" value="TreeGrafter"/>
</dbReference>
<keyword evidence="6 8" id="KW-1133">Transmembrane helix</keyword>
<keyword evidence="2" id="KW-1003">Cell membrane</keyword>
<reference evidence="9" key="1">
    <citation type="submission" date="2023-07" db="EMBL/GenBank/DDBJ databases">
        <title>Genomic Encyclopedia of Type Strains, Phase IV (KMG-IV): sequencing the most valuable type-strain genomes for metagenomic binning, comparative biology and taxonomic classification.</title>
        <authorList>
            <person name="Goeker M."/>
        </authorList>
    </citation>
    <scope>NUCLEOTIDE SEQUENCE</scope>
    <source>
        <strain evidence="9">DSM 24202</strain>
    </source>
</reference>
<evidence type="ECO:0000256" key="8">
    <source>
        <dbReference type="SAM" id="Phobius"/>
    </source>
</evidence>
<name>A0AAE3VEV6_9BACT</name>
<proteinExistence type="predicted"/>
<comment type="caution">
    <text evidence="9">The sequence shown here is derived from an EMBL/GenBank/DDBJ whole genome shotgun (WGS) entry which is preliminary data.</text>
</comment>
<feature type="transmembrane region" description="Helical" evidence="8">
    <location>
        <begin position="12"/>
        <end position="31"/>
    </location>
</feature>
<dbReference type="RefSeq" id="WP_307260355.1">
    <property type="nucleotide sequence ID" value="NZ_JAUSVL010000001.1"/>
</dbReference>
<feature type="transmembrane region" description="Helical" evidence="8">
    <location>
        <begin position="113"/>
        <end position="133"/>
    </location>
</feature>
<evidence type="ECO:0000256" key="2">
    <source>
        <dbReference type="ARBA" id="ARBA00022475"/>
    </source>
</evidence>
<feature type="transmembrane region" description="Helical" evidence="8">
    <location>
        <begin position="344"/>
        <end position="371"/>
    </location>
</feature>
<feature type="transmembrane region" description="Helical" evidence="8">
    <location>
        <begin position="169"/>
        <end position="196"/>
    </location>
</feature>
<sequence>MLYIERQPSTRSVVLLIVLTLVMYLGCLTIHELRASDEALHAAFAQDMVASGRFLQTHLQGRPVRAFPLYSWLVVLCSGFQTPTTLSVRLPAVLALLGLSLLCGLIARRLQSAFAGAVAAAVVLTSLASFRIGCRAQSEILHALLLTAAWAAWYYYGQQGKKWYRAWGIALGLVFVAVLAVGAKALFFFYFPLLFLHRPFNIFHRLQGPAHVFTFTLLLLLLGTWLYVIPGQPFLSWNTIMAGASESESGTRFFSHLVSFPIKSIVYLLPWAFFFWSPFCLALRQFENDSNACNYMRTIIFCNVFALWLLPGASPLLLLPVFGAMAILIGVHFEIVIRRYQHVLIGILHAGAWLAFALAAAGTAFWCLVTTGLISIDDFSRRWPVFFAVALLITMLLLWTQILAPGSKRTFRSSILWCVFAFRLVVMFLYYPLDNWLHDSRRATGLALAGLGQPLLEPVTGVDPDTALPPEPPPATTFHQLRRDIPRIYLHSNDFYQVETFYLHKPIVNISNPVHELPTDEATLYVLSARSPAVPTHNWEPISPAVDPKLRYRLQLCFRPGSTHTQQPSGRQSLLAIQRVPERRHPDAPPARLQLFRGSRR</sequence>
<keyword evidence="3" id="KW-0328">Glycosyltransferase</keyword>
<dbReference type="GO" id="GO:0009103">
    <property type="term" value="P:lipopolysaccharide biosynthetic process"/>
    <property type="evidence" value="ECO:0007669"/>
    <property type="project" value="UniProtKB-ARBA"/>
</dbReference>
<dbReference type="PANTHER" id="PTHR33908">
    <property type="entry name" value="MANNOSYLTRANSFERASE YKCB-RELATED"/>
    <property type="match status" value="1"/>
</dbReference>
<evidence type="ECO:0000256" key="3">
    <source>
        <dbReference type="ARBA" id="ARBA00022676"/>
    </source>
</evidence>
<evidence type="ECO:0000313" key="9">
    <source>
        <dbReference type="EMBL" id="MDQ0289013.1"/>
    </source>
</evidence>
<keyword evidence="10" id="KW-1185">Reference proteome</keyword>
<dbReference type="EMBL" id="JAUSVL010000001">
    <property type="protein sequence ID" value="MDQ0289013.1"/>
    <property type="molecule type" value="Genomic_DNA"/>
</dbReference>
<feature type="transmembrane region" description="Helical" evidence="8">
    <location>
        <begin position="88"/>
        <end position="107"/>
    </location>
</feature>
<evidence type="ECO:0000256" key="7">
    <source>
        <dbReference type="ARBA" id="ARBA00023136"/>
    </source>
</evidence>
<dbReference type="GO" id="GO:0016763">
    <property type="term" value="F:pentosyltransferase activity"/>
    <property type="evidence" value="ECO:0007669"/>
    <property type="project" value="TreeGrafter"/>
</dbReference>
<evidence type="ECO:0000313" key="10">
    <source>
        <dbReference type="Proteomes" id="UP001238163"/>
    </source>
</evidence>
<comment type="subcellular location">
    <subcellularLocation>
        <location evidence="1">Cell membrane</location>
        <topology evidence="1">Multi-pass membrane protein</topology>
    </subcellularLocation>
</comment>
<accession>A0AAE3VEV6</accession>
<keyword evidence="7 8" id="KW-0472">Membrane</keyword>
<evidence type="ECO:0000256" key="4">
    <source>
        <dbReference type="ARBA" id="ARBA00022679"/>
    </source>
</evidence>
<dbReference type="AlphaFoldDB" id="A0AAE3VEV6"/>
<dbReference type="Proteomes" id="UP001238163">
    <property type="component" value="Unassembled WGS sequence"/>
</dbReference>
<keyword evidence="5 8" id="KW-0812">Transmembrane</keyword>
<organism evidence="9 10">
    <name type="scientific">Oligosphaera ethanolica</name>
    <dbReference type="NCBI Taxonomy" id="760260"/>
    <lineage>
        <taxon>Bacteria</taxon>
        <taxon>Pseudomonadati</taxon>
        <taxon>Lentisphaerota</taxon>
        <taxon>Oligosphaeria</taxon>
        <taxon>Oligosphaerales</taxon>
        <taxon>Oligosphaeraceae</taxon>
        <taxon>Oligosphaera</taxon>
    </lineage>
</organism>
<feature type="transmembrane region" description="Helical" evidence="8">
    <location>
        <begin position="208"/>
        <end position="228"/>
    </location>
</feature>
<feature type="transmembrane region" description="Helical" evidence="8">
    <location>
        <begin position="383"/>
        <end position="403"/>
    </location>
</feature>
<keyword evidence="4 9" id="KW-0808">Transferase</keyword>
<feature type="transmembrane region" description="Helical" evidence="8">
    <location>
        <begin position="140"/>
        <end position="157"/>
    </location>
</feature>
<evidence type="ECO:0000256" key="5">
    <source>
        <dbReference type="ARBA" id="ARBA00022692"/>
    </source>
</evidence>
<feature type="transmembrane region" description="Helical" evidence="8">
    <location>
        <begin position="317"/>
        <end position="337"/>
    </location>
</feature>
<evidence type="ECO:0000256" key="6">
    <source>
        <dbReference type="ARBA" id="ARBA00022989"/>
    </source>
</evidence>
<feature type="transmembrane region" description="Helical" evidence="8">
    <location>
        <begin position="415"/>
        <end position="433"/>
    </location>
</feature>
<protein>
    <submittedName>
        <fullName evidence="9">4-amino-4-deoxy-L-arabinose transferase-like glycosyltransferase</fullName>
    </submittedName>
</protein>
<dbReference type="GO" id="GO:0005886">
    <property type="term" value="C:plasma membrane"/>
    <property type="evidence" value="ECO:0007669"/>
    <property type="project" value="UniProtKB-SubCell"/>
</dbReference>
<evidence type="ECO:0000256" key="1">
    <source>
        <dbReference type="ARBA" id="ARBA00004651"/>
    </source>
</evidence>